<reference evidence="8 9" key="1">
    <citation type="submission" date="2016-04" db="EMBL/GenBank/DDBJ databases">
        <authorList>
            <person name="Evans L.H."/>
            <person name="Alamgir A."/>
            <person name="Owens N."/>
            <person name="Weber N.D."/>
            <person name="Virtaneva K."/>
            <person name="Barbian K."/>
            <person name="Babar A."/>
            <person name="Rosenke K."/>
        </authorList>
    </citation>
    <scope>NUCLEOTIDE SEQUENCE [LARGE SCALE GENOMIC DNA]</scope>
    <source>
        <strain evidence="9">S5(T) (JCM 30642 \VKM B-2941)</strain>
    </source>
</reference>
<organism evidence="8 9">
    <name type="scientific">Cuniculiplasma divulgatum</name>
    <dbReference type="NCBI Taxonomy" id="1673428"/>
    <lineage>
        <taxon>Archaea</taxon>
        <taxon>Methanobacteriati</taxon>
        <taxon>Thermoplasmatota</taxon>
        <taxon>Thermoplasmata</taxon>
        <taxon>Thermoplasmatales</taxon>
        <taxon>Cuniculiplasmataceae</taxon>
        <taxon>Cuniculiplasma</taxon>
    </lineage>
</organism>
<protein>
    <submittedName>
        <fullName evidence="8">Major facilitator superfamily permease</fullName>
    </submittedName>
</protein>
<keyword evidence="5 6" id="KW-0472">Membrane</keyword>
<dbReference type="AlphaFoldDB" id="A0A1N5VKJ3"/>
<feature type="transmembrane region" description="Helical" evidence="6">
    <location>
        <begin position="295"/>
        <end position="314"/>
    </location>
</feature>
<evidence type="ECO:0000256" key="4">
    <source>
        <dbReference type="ARBA" id="ARBA00022989"/>
    </source>
</evidence>
<evidence type="ECO:0000256" key="6">
    <source>
        <dbReference type="SAM" id="Phobius"/>
    </source>
</evidence>
<dbReference type="Proteomes" id="UP000195607">
    <property type="component" value="Chromosome I"/>
</dbReference>
<dbReference type="Gene3D" id="1.20.1250.20">
    <property type="entry name" value="MFS general substrate transporter like domains"/>
    <property type="match status" value="1"/>
</dbReference>
<feature type="transmembrane region" description="Helical" evidence="6">
    <location>
        <begin position="98"/>
        <end position="121"/>
    </location>
</feature>
<feature type="transmembrane region" description="Helical" evidence="6">
    <location>
        <begin position="241"/>
        <end position="264"/>
    </location>
</feature>
<evidence type="ECO:0000256" key="3">
    <source>
        <dbReference type="ARBA" id="ARBA00022692"/>
    </source>
</evidence>
<dbReference type="InterPro" id="IPR020846">
    <property type="entry name" value="MFS_dom"/>
</dbReference>
<dbReference type="PROSITE" id="PS50850">
    <property type="entry name" value="MFS"/>
    <property type="match status" value="1"/>
</dbReference>
<feature type="transmembrane region" description="Helical" evidence="6">
    <location>
        <begin position="326"/>
        <end position="353"/>
    </location>
</feature>
<accession>A0A1N5VKJ3</accession>
<dbReference type="InterPro" id="IPR036259">
    <property type="entry name" value="MFS_trans_sf"/>
</dbReference>
<dbReference type="GO" id="GO:0005886">
    <property type="term" value="C:plasma membrane"/>
    <property type="evidence" value="ECO:0007669"/>
    <property type="project" value="UniProtKB-SubCell"/>
</dbReference>
<dbReference type="InterPro" id="IPR050189">
    <property type="entry name" value="MFS_Efflux_Transporters"/>
</dbReference>
<evidence type="ECO:0000259" key="7">
    <source>
        <dbReference type="PROSITE" id="PS50850"/>
    </source>
</evidence>
<gene>
    <name evidence="8" type="ORF">CSP5_1408</name>
</gene>
<proteinExistence type="predicted"/>
<evidence type="ECO:0000313" key="8">
    <source>
        <dbReference type="EMBL" id="SIM73278.1"/>
    </source>
</evidence>
<comment type="subcellular location">
    <subcellularLocation>
        <location evidence="1">Cell membrane</location>
        <topology evidence="1">Multi-pass membrane protein</topology>
    </subcellularLocation>
</comment>
<dbReference type="SUPFAM" id="SSF103473">
    <property type="entry name" value="MFS general substrate transporter"/>
    <property type="match status" value="1"/>
</dbReference>
<feature type="transmembrane region" description="Helical" evidence="6">
    <location>
        <begin position="160"/>
        <end position="182"/>
    </location>
</feature>
<evidence type="ECO:0000256" key="1">
    <source>
        <dbReference type="ARBA" id="ARBA00004651"/>
    </source>
</evidence>
<feature type="transmembrane region" description="Helical" evidence="6">
    <location>
        <begin position="359"/>
        <end position="379"/>
    </location>
</feature>
<feature type="domain" description="Major facilitator superfamily (MFS) profile" evidence="7">
    <location>
        <begin position="1"/>
        <end position="383"/>
    </location>
</feature>
<evidence type="ECO:0000313" key="9">
    <source>
        <dbReference type="Proteomes" id="UP000195607"/>
    </source>
</evidence>
<dbReference type="PANTHER" id="PTHR43124">
    <property type="entry name" value="PURINE EFFLUX PUMP PBUE"/>
    <property type="match status" value="1"/>
</dbReference>
<dbReference type="GO" id="GO:0022857">
    <property type="term" value="F:transmembrane transporter activity"/>
    <property type="evidence" value="ECO:0007669"/>
    <property type="project" value="InterPro"/>
</dbReference>
<feature type="transmembrane region" description="Helical" evidence="6">
    <location>
        <begin position="271"/>
        <end position="289"/>
    </location>
</feature>
<evidence type="ECO:0000256" key="5">
    <source>
        <dbReference type="ARBA" id="ARBA00023136"/>
    </source>
</evidence>
<keyword evidence="2" id="KW-1003">Cell membrane</keyword>
<keyword evidence="4 6" id="KW-1133">Transmembrane helix</keyword>
<dbReference type="Pfam" id="PF07690">
    <property type="entry name" value="MFS_1"/>
    <property type="match status" value="1"/>
</dbReference>
<dbReference type="EMBL" id="LT671858">
    <property type="protein sequence ID" value="SIM73278.1"/>
    <property type="molecule type" value="Genomic_DNA"/>
</dbReference>
<evidence type="ECO:0000256" key="2">
    <source>
        <dbReference type="ARBA" id="ARBA00022475"/>
    </source>
</evidence>
<sequence length="383" mass="41258">MYKLSGRNSIILLLGLRALYSMNWYNVSPMLFNITSTYGVSSALSGLILSAFLIGTGLFQIPSGLVASKIGSKNTALTGMAIMSVAATTSLISPDFTVFLVTRFVVGLGSAFFFSSGIAVLNDIDERNVSRNIAAFNTAFSVGGGFGVVGFAYFLQYTSWQNLLAAGGVVTLILTVVSFILIPDLSTKSGKRNEFGKNVYRRLTSRPLLLLSMSLAGYWGLNFTFEEYLQPFAQNLGFSGPVSGFIGSLSLFAGLLGMVLFAYFSSKRASVILPSLVIFISAVLALQFFGLSYYLFLTAVLGGSISVIIFSLEYSYVVKLETEKQFVALGISIMNALQIATGSVITFLFGYLFSVNADLSWIILGIIALIFLPLGVSVMKQRS</sequence>
<name>A0A1N5VKJ3_9ARCH</name>
<feature type="transmembrane region" description="Helical" evidence="6">
    <location>
        <begin position="133"/>
        <end position="154"/>
    </location>
</feature>
<dbReference type="InterPro" id="IPR011701">
    <property type="entry name" value="MFS"/>
</dbReference>
<feature type="transmembrane region" description="Helical" evidence="6">
    <location>
        <begin position="203"/>
        <end position="221"/>
    </location>
</feature>
<feature type="transmembrane region" description="Helical" evidence="6">
    <location>
        <begin position="37"/>
        <end position="62"/>
    </location>
</feature>
<keyword evidence="3 6" id="KW-0812">Transmembrane</keyword>
<dbReference type="PANTHER" id="PTHR43124:SF3">
    <property type="entry name" value="CHLORAMPHENICOL EFFLUX PUMP RV0191"/>
    <property type="match status" value="1"/>
</dbReference>